<proteinExistence type="predicted"/>
<protein>
    <submittedName>
        <fullName evidence="3">Uncharacterized protein</fullName>
    </submittedName>
</protein>
<evidence type="ECO:0000256" key="2">
    <source>
        <dbReference type="SAM" id="Phobius"/>
    </source>
</evidence>
<accession>A0A147I3F1</accession>
<dbReference type="OrthoDB" id="7586071at2"/>
<keyword evidence="4" id="KW-1185">Reference proteome</keyword>
<evidence type="ECO:0000313" key="4">
    <source>
        <dbReference type="Proteomes" id="UP000074310"/>
    </source>
</evidence>
<feature type="compositionally biased region" description="Basic and acidic residues" evidence="1">
    <location>
        <begin position="53"/>
        <end position="68"/>
    </location>
</feature>
<dbReference type="EMBL" id="LDTB01000025">
    <property type="protein sequence ID" value="KTT72608.1"/>
    <property type="molecule type" value="Genomic_DNA"/>
</dbReference>
<comment type="caution">
    <text evidence="3">The sequence shown here is derived from an EMBL/GenBank/DDBJ whole genome shotgun (WGS) entry which is preliminary data.</text>
</comment>
<keyword evidence="2" id="KW-0472">Membrane</keyword>
<reference evidence="3 4" key="1">
    <citation type="journal article" date="2016" name="Front. Microbiol.">
        <title>Genomic Resource of Rice Seed Associated Bacteria.</title>
        <authorList>
            <person name="Midha S."/>
            <person name="Bansal K."/>
            <person name="Sharma S."/>
            <person name="Kumar N."/>
            <person name="Patil P.P."/>
            <person name="Chaudhry V."/>
            <person name="Patil P.B."/>
        </authorList>
    </citation>
    <scope>NUCLEOTIDE SEQUENCE [LARGE SCALE GENOMIC DNA]</scope>
    <source>
        <strain evidence="3 4">NS334</strain>
    </source>
</reference>
<evidence type="ECO:0000256" key="1">
    <source>
        <dbReference type="SAM" id="MobiDB-lite"/>
    </source>
</evidence>
<dbReference type="RefSeq" id="WP_058755525.1">
    <property type="nucleotide sequence ID" value="NZ_LDTB01000025.1"/>
</dbReference>
<dbReference type="AlphaFoldDB" id="A0A147I3F1"/>
<feature type="region of interest" description="Disordered" evidence="1">
    <location>
        <begin position="134"/>
        <end position="154"/>
    </location>
</feature>
<dbReference type="Proteomes" id="UP000074310">
    <property type="component" value="Unassembled WGS sequence"/>
</dbReference>
<sequence>MTGVLALLGREWKLAIAALFAAGFFFVLSQRDVARARADVSSQALKAEQAGRSADRERADRQRADQERGFAQQLAGATSTFADRLAAREPIIVHSRDTVREYAETAAGRVVCRGADRVRAIDALDAALAGEDTAAAPRGADAVLPDSAAPPAGR</sequence>
<keyword evidence="2" id="KW-0812">Transmembrane</keyword>
<name>A0A147I3F1_9SPHN</name>
<dbReference type="PATRIC" id="fig|869719.3.peg.1358"/>
<keyword evidence="2" id="KW-1133">Transmembrane helix</keyword>
<feature type="transmembrane region" description="Helical" evidence="2">
    <location>
        <begin position="12"/>
        <end position="28"/>
    </location>
</feature>
<feature type="region of interest" description="Disordered" evidence="1">
    <location>
        <begin position="45"/>
        <end position="69"/>
    </location>
</feature>
<organism evidence="3 4">
    <name type="scientific">Sphingomonas endophytica</name>
    <dbReference type="NCBI Taxonomy" id="869719"/>
    <lineage>
        <taxon>Bacteria</taxon>
        <taxon>Pseudomonadati</taxon>
        <taxon>Pseudomonadota</taxon>
        <taxon>Alphaproteobacteria</taxon>
        <taxon>Sphingomonadales</taxon>
        <taxon>Sphingomonadaceae</taxon>
        <taxon>Sphingomonas</taxon>
    </lineage>
</organism>
<gene>
    <name evidence="3" type="ORF">NS334_08410</name>
</gene>
<evidence type="ECO:0000313" key="3">
    <source>
        <dbReference type="EMBL" id="KTT72608.1"/>
    </source>
</evidence>